<sequence>MLTIIPTPVWAEATATQKDYWDSEQLDLRGGCLAPNFVDTLIDSVKFKPTDRVLDIG</sequence>
<gene>
    <name evidence="1" type="ORF">PENANT_c010G08634</name>
</gene>
<name>A0A1V6Q7U3_9EURO</name>
<evidence type="ECO:0000313" key="1">
    <source>
        <dbReference type="EMBL" id="OQD85300.1"/>
    </source>
</evidence>
<dbReference type="Proteomes" id="UP000191672">
    <property type="component" value="Unassembled WGS sequence"/>
</dbReference>
<accession>A0A1V6Q7U3</accession>
<reference evidence="2" key="1">
    <citation type="journal article" date="2017" name="Nat. Microbiol.">
        <title>Global analysis of biosynthetic gene clusters reveals vast potential of secondary metabolite production in Penicillium species.</title>
        <authorList>
            <person name="Nielsen J.C."/>
            <person name="Grijseels S."/>
            <person name="Prigent S."/>
            <person name="Ji B."/>
            <person name="Dainat J."/>
            <person name="Nielsen K.F."/>
            <person name="Frisvad J.C."/>
            <person name="Workman M."/>
            <person name="Nielsen J."/>
        </authorList>
    </citation>
    <scope>NUCLEOTIDE SEQUENCE [LARGE SCALE GENOMIC DNA]</scope>
    <source>
        <strain evidence="2">IBT 31811</strain>
    </source>
</reference>
<protein>
    <recommendedName>
        <fullName evidence="3">Methyltransferase domain-containing protein</fullName>
    </recommendedName>
</protein>
<dbReference type="AlphaFoldDB" id="A0A1V6Q7U3"/>
<organism evidence="1 2">
    <name type="scientific">Penicillium antarcticum</name>
    <dbReference type="NCBI Taxonomy" id="416450"/>
    <lineage>
        <taxon>Eukaryota</taxon>
        <taxon>Fungi</taxon>
        <taxon>Dikarya</taxon>
        <taxon>Ascomycota</taxon>
        <taxon>Pezizomycotina</taxon>
        <taxon>Eurotiomycetes</taxon>
        <taxon>Eurotiomycetidae</taxon>
        <taxon>Eurotiales</taxon>
        <taxon>Aspergillaceae</taxon>
        <taxon>Penicillium</taxon>
    </lineage>
</organism>
<proteinExistence type="predicted"/>
<evidence type="ECO:0008006" key="3">
    <source>
        <dbReference type="Google" id="ProtNLM"/>
    </source>
</evidence>
<comment type="caution">
    <text evidence="1">The sequence shown here is derived from an EMBL/GenBank/DDBJ whole genome shotgun (WGS) entry which is preliminary data.</text>
</comment>
<dbReference type="EMBL" id="MDYN01000010">
    <property type="protein sequence ID" value="OQD85300.1"/>
    <property type="molecule type" value="Genomic_DNA"/>
</dbReference>
<keyword evidence="2" id="KW-1185">Reference proteome</keyword>
<evidence type="ECO:0000313" key="2">
    <source>
        <dbReference type="Proteomes" id="UP000191672"/>
    </source>
</evidence>